<organism evidence="3">
    <name type="scientific">Onchocerca flexuosa</name>
    <dbReference type="NCBI Taxonomy" id="387005"/>
    <lineage>
        <taxon>Eukaryota</taxon>
        <taxon>Metazoa</taxon>
        <taxon>Ecdysozoa</taxon>
        <taxon>Nematoda</taxon>
        <taxon>Chromadorea</taxon>
        <taxon>Rhabditida</taxon>
        <taxon>Spirurina</taxon>
        <taxon>Spiruromorpha</taxon>
        <taxon>Filarioidea</taxon>
        <taxon>Onchocercidae</taxon>
        <taxon>Onchocerca</taxon>
    </lineage>
</organism>
<accession>A0A183H2Q3</accession>
<name>A0A183H2Q3_9BILA</name>
<dbReference type="AlphaFoldDB" id="A0A183H2Q3"/>
<reference evidence="3" key="1">
    <citation type="submission" date="2016-06" db="UniProtKB">
        <authorList>
            <consortium name="WormBaseParasite"/>
        </authorList>
    </citation>
    <scope>IDENTIFICATION</scope>
</reference>
<dbReference type="Proteomes" id="UP000267606">
    <property type="component" value="Unassembled WGS sequence"/>
</dbReference>
<evidence type="ECO:0000313" key="1">
    <source>
        <dbReference type="EMBL" id="VDO30699.1"/>
    </source>
</evidence>
<dbReference type="WBParaSite" id="OFLC_0000176201-mRNA-1">
    <property type="protein sequence ID" value="OFLC_0000176201-mRNA-1"/>
    <property type="gene ID" value="OFLC_0000176201"/>
</dbReference>
<evidence type="ECO:0000313" key="3">
    <source>
        <dbReference type="WBParaSite" id="OFLC_0000176201-mRNA-1"/>
    </source>
</evidence>
<protein>
    <submittedName>
        <fullName evidence="3">Secreted protein</fullName>
    </submittedName>
</protein>
<gene>
    <name evidence="1" type="ORF">OFLC_LOCUS1763</name>
</gene>
<reference evidence="1 2" key="2">
    <citation type="submission" date="2018-11" db="EMBL/GenBank/DDBJ databases">
        <authorList>
            <consortium name="Pathogen Informatics"/>
        </authorList>
    </citation>
    <scope>NUCLEOTIDE SEQUENCE [LARGE SCALE GENOMIC DNA]</scope>
</reference>
<keyword evidence="2" id="KW-1185">Reference proteome</keyword>
<evidence type="ECO:0000313" key="2">
    <source>
        <dbReference type="Proteomes" id="UP000267606"/>
    </source>
</evidence>
<sequence length="82" mass="9073">MQYHHIRLVVTSLGMGKGGGGGKQGESNRYTHHFAIMLRKVVHICSFMRGCMCVGEKCAFVGVCAWAECVVGACTWARYIYL</sequence>
<proteinExistence type="predicted"/>
<dbReference type="EMBL" id="UZAJ01000892">
    <property type="protein sequence ID" value="VDO30699.1"/>
    <property type="molecule type" value="Genomic_DNA"/>
</dbReference>